<dbReference type="Pfam" id="PF07676">
    <property type="entry name" value="PD40"/>
    <property type="match status" value="1"/>
</dbReference>
<protein>
    <submittedName>
        <fullName evidence="6">OmpA family protein</fullName>
    </submittedName>
</protein>
<evidence type="ECO:0000259" key="5">
    <source>
        <dbReference type="PROSITE" id="PS51123"/>
    </source>
</evidence>
<dbReference type="CDD" id="cd07185">
    <property type="entry name" value="OmpA_C-like"/>
    <property type="match status" value="1"/>
</dbReference>
<dbReference type="InterPro" id="IPR013783">
    <property type="entry name" value="Ig-like_fold"/>
</dbReference>
<dbReference type="InterPro" id="IPR011659">
    <property type="entry name" value="WD40"/>
</dbReference>
<dbReference type="InterPro" id="IPR050330">
    <property type="entry name" value="Bact_OuterMem_StrucFunc"/>
</dbReference>
<dbReference type="Gene3D" id="2.60.40.10">
    <property type="entry name" value="Immunoglobulins"/>
    <property type="match status" value="1"/>
</dbReference>
<accession>A0ABT4RZA5</accession>
<dbReference type="RefSeq" id="WP_270005337.1">
    <property type="nucleotide sequence ID" value="NZ_JAPFGC010000002.1"/>
</dbReference>
<name>A0ABT4RZA5_9FLAO</name>
<dbReference type="InterPro" id="IPR006665">
    <property type="entry name" value="OmpA-like"/>
</dbReference>
<dbReference type="InterPro" id="IPR006664">
    <property type="entry name" value="OMP_bac"/>
</dbReference>
<evidence type="ECO:0000256" key="1">
    <source>
        <dbReference type="ARBA" id="ARBA00004442"/>
    </source>
</evidence>
<feature type="domain" description="OmpA-like" evidence="5">
    <location>
        <begin position="230"/>
        <end position="351"/>
    </location>
</feature>
<keyword evidence="7" id="KW-1185">Reference proteome</keyword>
<gene>
    <name evidence="6" type="ORF">OOZ35_06505</name>
</gene>
<sequence>MPGGKGMSDLYKVAIEGDGFGTPVSLGDGINTEGRETFPFISPNNKIYYASDGHVGLGGLDVFVADMIDDSNFGEVYNVGRPINSEFDDFTFIVNKLGKGYFASNREGGVGDDDIYAFKSIKPLTTKSGCSQDFAGIVKDDRSEDPIADAKVYLLNAEGQVIDEAVSEFDGSFSFKDLTCSTQYSVRSQKKDYSTAEKAFATGKKNGTVERTLFMKQGNDLGPTAAPIGSDLVKVLGLNIIYFDLDKDYIRPDAQIELRKVIAVMKLYPTMKIDVRSHTDSRANDNYNMDLSNRRAQSTIDYIVNVGGISKDRITGRGYGETQLVNRCSNGVNCSETEHQLNRRSEFIIVE</sequence>
<proteinExistence type="predicted"/>
<evidence type="ECO:0000256" key="4">
    <source>
        <dbReference type="PROSITE-ProRule" id="PRU00473"/>
    </source>
</evidence>
<evidence type="ECO:0000256" key="2">
    <source>
        <dbReference type="ARBA" id="ARBA00023136"/>
    </source>
</evidence>
<dbReference type="SUPFAM" id="SSF103088">
    <property type="entry name" value="OmpA-like"/>
    <property type="match status" value="1"/>
</dbReference>
<comment type="caution">
    <text evidence="6">The sequence shown here is derived from an EMBL/GenBank/DDBJ whole genome shotgun (WGS) entry which is preliminary data.</text>
</comment>
<dbReference type="EMBL" id="JAPFGC010000002">
    <property type="protein sequence ID" value="MDA0177143.1"/>
    <property type="molecule type" value="Genomic_DNA"/>
</dbReference>
<dbReference type="PRINTS" id="PR01021">
    <property type="entry name" value="OMPADOMAIN"/>
</dbReference>
<evidence type="ECO:0000313" key="6">
    <source>
        <dbReference type="EMBL" id="MDA0177143.1"/>
    </source>
</evidence>
<dbReference type="Pfam" id="PF13620">
    <property type="entry name" value="CarboxypepD_reg"/>
    <property type="match status" value="1"/>
</dbReference>
<dbReference type="SUPFAM" id="SSF49478">
    <property type="entry name" value="Cna protein B-type domain"/>
    <property type="match status" value="1"/>
</dbReference>
<organism evidence="6 7">
    <name type="scientific">Mesoflavibacter profundi</name>
    <dbReference type="NCBI Taxonomy" id="2708110"/>
    <lineage>
        <taxon>Bacteria</taxon>
        <taxon>Pseudomonadati</taxon>
        <taxon>Bacteroidota</taxon>
        <taxon>Flavobacteriia</taxon>
        <taxon>Flavobacteriales</taxon>
        <taxon>Flavobacteriaceae</taxon>
        <taxon>Mesoflavibacter</taxon>
    </lineage>
</organism>
<dbReference type="InterPro" id="IPR036737">
    <property type="entry name" value="OmpA-like_sf"/>
</dbReference>
<comment type="subcellular location">
    <subcellularLocation>
        <location evidence="1">Cell outer membrane</location>
    </subcellularLocation>
</comment>
<evidence type="ECO:0000313" key="7">
    <source>
        <dbReference type="Proteomes" id="UP001149142"/>
    </source>
</evidence>
<dbReference type="Pfam" id="PF00691">
    <property type="entry name" value="OmpA"/>
    <property type="match status" value="1"/>
</dbReference>
<dbReference type="Proteomes" id="UP001149142">
    <property type="component" value="Unassembled WGS sequence"/>
</dbReference>
<dbReference type="PANTHER" id="PTHR30329:SF21">
    <property type="entry name" value="LIPOPROTEIN YIAD-RELATED"/>
    <property type="match status" value="1"/>
</dbReference>
<keyword evidence="2 4" id="KW-0472">Membrane</keyword>
<evidence type="ECO:0000256" key="3">
    <source>
        <dbReference type="ARBA" id="ARBA00023237"/>
    </source>
</evidence>
<reference evidence="6" key="1">
    <citation type="submission" date="2022-11" db="EMBL/GenBank/DDBJ databases">
        <title>Refractory cell wall polysaccharides provide important carbon source for microbial heterotrophs in the hadal ocean.</title>
        <authorList>
            <person name="Zhu X."/>
        </authorList>
    </citation>
    <scope>NUCLEOTIDE SEQUENCE</scope>
    <source>
        <strain evidence="6">MTRN7</strain>
    </source>
</reference>
<dbReference type="PANTHER" id="PTHR30329">
    <property type="entry name" value="STATOR ELEMENT OF FLAGELLAR MOTOR COMPLEX"/>
    <property type="match status" value="1"/>
</dbReference>
<dbReference type="Gene3D" id="3.30.1330.60">
    <property type="entry name" value="OmpA-like domain"/>
    <property type="match status" value="1"/>
</dbReference>
<dbReference type="PROSITE" id="PS51123">
    <property type="entry name" value="OMPA_2"/>
    <property type="match status" value="1"/>
</dbReference>
<keyword evidence="3" id="KW-0998">Cell outer membrane</keyword>